<feature type="compositionally biased region" description="Basic and acidic residues" evidence="1">
    <location>
        <begin position="50"/>
        <end position="59"/>
    </location>
</feature>
<evidence type="ECO:0000313" key="3">
    <source>
        <dbReference type="Proteomes" id="UP000677537"/>
    </source>
</evidence>
<dbReference type="Proteomes" id="UP000677537">
    <property type="component" value="Unassembled WGS sequence"/>
</dbReference>
<dbReference type="EMBL" id="JAGIZA010000002">
    <property type="protein sequence ID" value="MBP0492006.1"/>
    <property type="molecule type" value="Genomic_DNA"/>
</dbReference>
<dbReference type="RefSeq" id="WP_209371071.1">
    <property type="nucleotide sequence ID" value="NZ_JAGIZA010000002.1"/>
</dbReference>
<accession>A0A940MU45</accession>
<feature type="compositionally biased region" description="Basic and acidic residues" evidence="1">
    <location>
        <begin position="27"/>
        <end position="37"/>
    </location>
</feature>
<keyword evidence="3" id="KW-1185">Reference proteome</keyword>
<name>A0A940MU45_9PROT</name>
<organism evidence="2 3">
    <name type="scientific">Roseomonas indoligenes</name>
    <dbReference type="NCBI Taxonomy" id="2820811"/>
    <lineage>
        <taxon>Bacteria</taxon>
        <taxon>Pseudomonadati</taxon>
        <taxon>Pseudomonadota</taxon>
        <taxon>Alphaproteobacteria</taxon>
        <taxon>Acetobacterales</taxon>
        <taxon>Roseomonadaceae</taxon>
        <taxon>Roseomonas</taxon>
    </lineage>
</organism>
<feature type="region of interest" description="Disordered" evidence="1">
    <location>
        <begin position="1"/>
        <end position="59"/>
    </location>
</feature>
<sequence length="59" mass="6474">MSDRPPEGPKADYGPDEATPVPIPRPPSKEEVDRISEDQGLITDEWTGEPDGKDRPSKS</sequence>
<feature type="compositionally biased region" description="Basic and acidic residues" evidence="1">
    <location>
        <begin position="1"/>
        <end position="10"/>
    </location>
</feature>
<evidence type="ECO:0000256" key="1">
    <source>
        <dbReference type="SAM" id="MobiDB-lite"/>
    </source>
</evidence>
<comment type="caution">
    <text evidence="2">The sequence shown here is derived from an EMBL/GenBank/DDBJ whole genome shotgun (WGS) entry which is preliminary data.</text>
</comment>
<proteinExistence type="predicted"/>
<gene>
    <name evidence="2" type="ORF">J5Y10_04355</name>
</gene>
<evidence type="ECO:0000313" key="2">
    <source>
        <dbReference type="EMBL" id="MBP0492006.1"/>
    </source>
</evidence>
<dbReference type="AlphaFoldDB" id="A0A940MU45"/>
<reference evidence="2" key="1">
    <citation type="submission" date="2021-03" db="EMBL/GenBank/DDBJ databases">
        <authorList>
            <person name="So Y."/>
        </authorList>
    </citation>
    <scope>NUCLEOTIDE SEQUENCE</scope>
    <source>
        <strain evidence="2">SG15</strain>
    </source>
</reference>
<protein>
    <submittedName>
        <fullName evidence="2">Uncharacterized protein</fullName>
    </submittedName>
</protein>